<dbReference type="STRING" id="684364.F4NV26"/>
<evidence type="ECO:0000256" key="15">
    <source>
        <dbReference type="ARBA" id="ARBA00048260"/>
    </source>
</evidence>
<dbReference type="CDD" id="cd05235">
    <property type="entry name" value="SDR_e1"/>
    <property type="match status" value="1"/>
</dbReference>
<dbReference type="HOGENOM" id="CLU_000022_19_0_1"/>
<reference evidence="19 20" key="1">
    <citation type="submission" date="2009-12" db="EMBL/GenBank/DDBJ databases">
        <title>The draft genome of Batrachochytrium dendrobatidis.</title>
        <authorList>
            <consortium name="US DOE Joint Genome Institute (JGI-PGF)"/>
            <person name="Kuo A."/>
            <person name="Salamov A."/>
            <person name="Schmutz J."/>
            <person name="Lucas S."/>
            <person name="Pitluck S."/>
            <person name="Rosenblum E."/>
            <person name="Stajich J."/>
            <person name="Eisen M."/>
            <person name="Grigoriev I.V."/>
        </authorList>
    </citation>
    <scope>NUCLEOTIDE SEQUENCE [LARGE SCALE GENOMIC DNA]</scope>
    <source>
        <strain evidence="20">JAM81 / FGSC 10211</strain>
    </source>
</reference>
<comment type="catalytic activity">
    <reaction evidence="17">
        <text>(S)-2-amino-6-oxohexanoate + NADP(+) + H2O = L-2-aminoadipate + NADPH + 2 H(+)</text>
        <dbReference type="Rhea" id="RHEA:12304"/>
        <dbReference type="ChEBI" id="CHEBI:15377"/>
        <dbReference type="ChEBI" id="CHEBI:15378"/>
        <dbReference type="ChEBI" id="CHEBI:57783"/>
        <dbReference type="ChEBI" id="CHEBI:58321"/>
        <dbReference type="ChEBI" id="CHEBI:58349"/>
        <dbReference type="ChEBI" id="CHEBI:58672"/>
        <dbReference type="EC" id="1.2.1.31"/>
    </reaction>
</comment>
<dbReference type="Gene3D" id="3.30.559.30">
    <property type="entry name" value="Nonribosomal peptide synthetase, condensation domain"/>
    <property type="match status" value="1"/>
</dbReference>
<comment type="pathway">
    <text evidence="3">Amino-acid biosynthesis; L-lysine biosynthesis via AAA pathway; L-lysine from L-alpha-aminoadipate (fungal route): step 1/3.</text>
</comment>
<dbReference type="Gene3D" id="3.40.50.12780">
    <property type="entry name" value="N-terminal domain of ligase-like"/>
    <property type="match status" value="1"/>
</dbReference>
<dbReference type="GO" id="GO:0004043">
    <property type="term" value="F:L-aminoadipate-semialdehyde dehydrogenase [NAD(P)+] activity"/>
    <property type="evidence" value="ECO:0007669"/>
    <property type="project" value="UniProtKB-EC"/>
</dbReference>
<dbReference type="SUPFAM" id="SSF56801">
    <property type="entry name" value="Acetyl-CoA synthetase-like"/>
    <property type="match status" value="1"/>
</dbReference>
<organism evidence="19 20">
    <name type="scientific">Batrachochytrium dendrobatidis (strain JAM81 / FGSC 10211)</name>
    <name type="common">Frog chytrid fungus</name>
    <dbReference type="NCBI Taxonomy" id="684364"/>
    <lineage>
        <taxon>Eukaryota</taxon>
        <taxon>Fungi</taxon>
        <taxon>Fungi incertae sedis</taxon>
        <taxon>Chytridiomycota</taxon>
        <taxon>Chytridiomycota incertae sedis</taxon>
        <taxon>Chytridiomycetes</taxon>
        <taxon>Rhizophydiales</taxon>
        <taxon>Rhizophydiales incertae sedis</taxon>
        <taxon>Batrachochytrium</taxon>
    </lineage>
</organism>
<dbReference type="InterPro" id="IPR045851">
    <property type="entry name" value="AMP-bd_C_sf"/>
</dbReference>
<dbReference type="SUPFAM" id="SSF52777">
    <property type="entry name" value="CoA-dependent acyltransferases"/>
    <property type="match status" value="1"/>
</dbReference>
<dbReference type="InterPro" id="IPR010080">
    <property type="entry name" value="Thioester_reductase-like_dom"/>
</dbReference>
<comment type="cofactor">
    <cofactor evidence="1">
        <name>pantetheine 4'-phosphate</name>
        <dbReference type="ChEBI" id="CHEBI:47942"/>
    </cofactor>
</comment>
<comment type="function">
    <text evidence="2">Catalyzes the activation of alpha-aminoadipate by ATP-dependent adenylation and the reduction of activated alpha-aminoadipate by NADPH. The activated alpha-aminoadipate is bound to the phosphopantheinyl group of the enzyme itself before it is reduced to (S)-2-amino-6-oxohexanoate.</text>
</comment>
<dbReference type="PANTHER" id="PTHR44845:SF1">
    <property type="entry name" value="L-2-AMINOADIPATE REDUCTASE"/>
    <property type="match status" value="1"/>
</dbReference>
<protein>
    <recommendedName>
        <fullName evidence="14">Alpha-aminoadipate reductase</fullName>
        <ecNumber evidence="6">1.2.1.31</ecNumber>
        <ecNumber evidence="5">1.2.1.95</ecNumber>
    </recommendedName>
    <alternativeName>
        <fullName evidence="13">L-aminoadipate-semialdehyde dehydrogenase</fullName>
    </alternativeName>
</protein>
<dbReference type="Gene3D" id="1.10.1200.10">
    <property type="entry name" value="ACP-like"/>
    <property type="match status" value="1"/>
</dbReference>
<dbReference type="InParanoid" id="F4NV26"/>
<evidence type="ECO:0000256" key="1">
    <source>
        <dbReference type="ARBA" id="ARBA00001957"/>
    </source>
</evidence>
<dbReference type="InterPro" id="IPR013120">
    <property type="entry name" value="FAR_NAD-bd"/>
</dbReference>
<dbReference type="NCBIfam" id="TIGR01746">
    <property type="entry name" value="Thioester-redct"/>
    <property type="match status" value="1"/>
</dbReference>
<dbReference type="Gene3D" id="3.30.300.30">
    <property type="match status" value="1"/>
</dbReference>
<evidence type="ECO:0000256" key="5">
    <source>
        <dbReference type="ARBA" id="ARBA00012913"/>
    </source>
</evidence>
<comment type="similarity">
    <text evidence="4">Belongs to the ATP-dependent AMP-binding enzyme family.</text>
</comment>
<dbReference type="FunCoup" id="F4NV26">
    <property type="interactions" value="73"/>
</dbReference>
<evidence type="ECO:0000256" key="10">
    <source>
        <dbReference type="ARBA" id="ARBA00022857"/>
    </source>
</evidence>
<dbReference type="EC" id="1.2.1.31" evidence="6"/>
<dbReference type="Pfam" id="PF00501">
    <property type="entry name" value="AMP-binding"/>
    <property type="match status" value="1"/>
</dbReference>
<evidence type="ECO:0000256" key="11">
    <source>
        <dbReference type="ARBA" id="ARBA00023002"/>
    </source>
</evidence>
<gene>
    <name evidence="19" type="ORF">BATDEDRAFT_8274</name>
</gene>
<dbReference type="EC" id="1.2.1.95" evidence="5"/>
<dbReference type="InterPro" id="IPR001242">
    <property type="entry name" value="Condensation_dom"/>
</dbReference>
<dbReference type="Pfam" id="PF00550">
    <property type="entry name" value="PP-binding"/>
    <property type="match status" value="1"/>
</dbReference>
<comment type="catalytic activity">
    <reaction evidence="15">
        <text>(S)-2-amino-6-oxohexanoate + AMP + diphosphate + NADP(+) = L-2-aminoadipate + ATP + NADPH + H(+)</text>
        <dbReference type="Rhea" id="RHEA:46936"/>
        <dbReference type="ChEBI" id="CHEBI:15378"/>
        <dbReference type="ChEBI" id="CHEBI:30616"/>
        <dbReference type="ChEBI" id="CHEBI:33019"/>
        <dbReference type="ChEBI" id="CHEBI:57783"/>
        <dbReference type="ChEBI" id="CHEBI:58321"/>
        <dbReference type="ChEBI" id="CHEBI:58349"/>
        <dbReference type="ChEBI" id="CHEBI:58672"/>
        <dbReference type="ChEBI" id="CHEBI:456215"/>
        <dbReference type="EC" id="1.2.1.95"/>
    </reaction>
</comment>
<evidence type="ECO:0000256" key="12">
    <source>
        <dbReference type="ARBA" id="ARBA00023154"/>
    </source>
</evidence>
<dbReference type="InterPro" id="IPR042099">
    <property type="entry name" value="ANL_N_sf"/>
</dbReference>
<dbReference type="Pfam" id="PF00668">
    <property type="entry name" value="Condensation"/>
    <property type="match status" value="1"/>
</dbReference>
<proteinExistence type="inferred from homology"/>
<comment type="catalytic activity">
    <reaction evidence="16">
        <text>(S)-2-amino-6-oxohexanoate + NAD(+) + H2O = L-2-aminoadipate + NADH + 2 H(+)</text>
        <dbReference type="Rhea" id="RHEA:12308"/>
        <dbReference type="ChEBI" id="CHEBI:15377"/>
        <dbReference type="ChEBI" id="CHEBI:15378"/>
        <dbReference type="ChEBI" id="CHEBI:57540"/>
        <dbReference type="ChEBI" id="CHEBI:57945"/>
        <dbReference type="ChEBI" id="CHEBI:58321"/>
        <dbReference type="ChEBI" id="CHEBI:58672"/>
        <dbReference type="EC" id="1.2.1.31"/>
    </reaction>
</comment>
<evidence type="ECO:0000256" key="9">
    <source>
        <dbReference type="ARBA" id="ARBA00022605"/>
    </source>
</evidence>
<dbReference type="NCBIfam" id="TIGR03443">
    <property type="entry name" value="alpha_am_amid"/>
    <property type="match status" value="1"/>
</dbReference>
<evidence type="ECO:0000256" key="6">
    <source>
        <dbReference type="ARBA" id="ARBA00013073"/>
    </source>
</evidence>
<feature type="domain" description="Carrier" evidence="18">
    <location>
        <begin position="846"/>
        <end position="923"/>
    </location>
</feature>
<dbReference type="InterPro" id="IPR000873">
    <property type="entry name" value="AMP-dep_synth/lig_dom"/>
</dbReference>
<dbReference type="SUPFAM" id="SSF47336">
    <property type="entry name" value="ACP-like"/>
    <property type="match status" value="1"/>
</dbReference>
<evidence type="ECO:0000256" key="4">
    <source>
        <dbReference type="ARBA" id="ARBA00006432"/>
    </source>
</evidence>
<dbReference type="EMBL" id="GL882879">
    <property type="protein sequence ID" value="EGF83651.1"/>
    <property type="molecule type" value="Genomic_DNA"/>
</dbReference>
<dbReference type="InterPro" id="IPR036291">
    <property type="entry name" value="NAD(P)-bd_dom_sf"/>
</dbReference>
<dbReference type="PANTHER" id="PTHR44845">
    <property type="entry name" value="CARRIER DOMAIN-CONTAINING PROTEIN"/>
    <property type="match status" value="1"/>
</dbReference>
<keyword evidence="9" id="KW-0028">Amino-acid biosynthesis</keyword>
<dbReference type="InterPro" id="IPR020845">
    <property type="entry name" value="AMP-binding_CS"/>
</dbReference>
<dbReference type="Pfam" id="PF07993">
    <property type="entry name" value="NAD_binding_4"/>
    <property type="match status" value="1"/>
</dbReference>
<evidence type="ECO:0000256" key="8">
    <source>
        <dbReference type="ARBA" id="ARBA00022553"/>
    </source>
</evidence>
<dbReference type="OrthoDB" id="329835at2759"/>
<dbReference type="Proteomes" id="UP000007241">
    <property type="component" value="Unassembled WGS sequence"/>
</dbReference>
<dbReference type="InterPro" id="IPR009081">
    <property type="entry name" value="PP-bd_ACP"/>
</dbReference>
<dbReference type="InterPro" id="IPR036736">
    <property type="entry name" value="ACP-like_sf"/>
</dbReference>
<dbReference type="GO" id="GO:0019878">
    <property type="term" value="P:lysine biosynthetic process via aminoadipic acid"/>
    <property type="evidence" value="ECO:0007669"/>
    <property type="project" value="UniProtKB-UniPathway"/>
</dbReference>
<keyword evidence="20" id="KW-1185">Reference proteome</keyword>
<evidence type="ECO:0000313" key="19">
    <source>
        <dbReference type="EMBL" id="EGF83651.1"/>
    </source>
</evidence>
<dbReference type="NCBIfam" id="TIGR01733">
    <property type="entry name" value="AA-adenyl-dom"/>
    <property type="match status" value="1"/>
</dbReference>
<dbReference type="Gene3D" id="3.40.50.720">
    <property type="entry name" value="NAD(P)-binding Rossmann-like Domain"/>
    <property type="match status" value="1"/>
</dbReference>
<keyword evidence="7" id="KW-0596">Phosphopantetheine</keyword>
<keyword evidence="10" id="KW-0521">NADP</keyword>
<keyword evidence="11" id="KW-0560">Oxidoreductase</keyword>
<evidence type="ECO:0000259" key="18">
    <source>
        <dbReference type="PROSITE" id="PS50075"/>
    </source>
</evidence>
<dbReference type="OMA" id="ENDKFTM"/>
<evidence type="ECO:0000256" key="17">
    <source>
        <dbReference type="ARBA" id="ARBA00049537"/>
    </source>
</evidence>
<dbReference type="SUPFAM" id="SSF51735">
    <property type="entry name" value="NAD(P)-binding Rossmann-fold domains"/>
    <property type="match status" value="1"/>
</dbReference>
<evidence type="ECO:0000256" key="14">
    <source>
        <dbReference type="ARBA" id="ARBA00032195"/>
    </source>
</evidence>
<sequence>MAHSDQLSRWLLRLADLTELMLPTDYPRPVPIRTVEAELVVDISEPTAMAIMQLSIAAQANNPHSLDEMVSPFTILLAAFSVLLHRYTGEQDITIGSSSSTSNPLVLRTAIQDSDSFVHVMAAVQQTETAALADEIPFSVLADKMVCMHASSKDDAAQQPSLFKVRFFNQTDTTADTLASSTTFSNCDLTVFISQKPTLRRLLPIQIKIVYNSVLFSLSRIQDIVDQLQTFLVSAASNPLVAINQISLVTLASKAVLPDPCADLDWGGFKGAITDIFSSNAKLHPDRPCVVESMSSGNSRTFTYQDINHAANIVAHHLINQGIKREDVVVLYSYRGVDLVVAIMGVLKAGATFSVIDPAYPPARQIIYLTVAQPRGLIVLEKAGVLDNSVRSYIKEELSIICEIPSLSISSNGVLTGGGDTNNDMLEYLQDRADLDPQVVIGPDSIGTLSFTSGSTGIPKGVCGRHYSLTHFYPWMSQEFELTEAERFTMLSGIAHDPIQRDIFTPLFLGACLCIPTAEDIGSPGRLAEWMSIQRITVTNLTPAMGQLLSANATSSIPSLRHAFFVGDVLTKRDVLRLQHLASNTHVINMYGTTETQRAVSFLKIPPISVNPAYLMEEKDIMPAGKGMKDVQLLIINNKSNILCGVGEVGEIFVRSGGLAEGYLSLPDITSSKFVLNPFNPCAASIHGLENDPKIPFYRGPRDRLYRTGDLGRYRPDGSVECTGRADDQVKIRGFRIELGEIDTHLSQYPGIRENVTLVRRDKFEEMTLVTYFVPMGTIEDISETIRDIRAYLKQKLPSYAIPAVFAPLARLPLTPNGKIDKNILPFPDTMLAKAADSAGSKGQRSDMTMLQSEICTIWASLLNVPMMSIGLHDNFFELGGHSILATRLVIEIRNAFIIDASLGIVYKSSTIFEMAKAVERLRGEDLVDLPAEEKSFDYAGDLEIVDDSLICSSNLPCYSHSKLSVDKQTVIFLTGTTGFLGAFILRSLLHKFPNAKIICLVRAATDADALSRVIDSSQRHLLWNQEWLDSGRIDAVAGDLGSEHFGLSSEVWLSLSERVDAIVHNGALVHWVYPYEKLRAANVMGTRTALVLATTHRLKAVHFVSSTSVLDTEEYMRKQEAGASVLESDSLEGSRTGLRSGYGQTKWVAEKLIMRARSRGVPATIIRPGYIAGDSAAGVTNTDDFLWRLVKGCIQLGKVPLISNIINVCPVDYVADCISEIVASEKSFELGVFHMWNRDRFRFNDMFSSLSLLGHNLEQSEYVHWRSALMELTLSTMDNALFPLLHFVLDDLPTSTKSPELDDSHTISIISNTKTRCANMHQLMPLYLGYLVAVKFLEAPTDSNLPFIDMWSSARGVSRSGN</sequence>
<evidence type="ECO:0000256" key="13">
    <source>
        <dbReference type="ARBA" id="ARBA00031335"/>
    </source>
</evidence>
<dbReference type="InterPro" id="IPR014397">
    <property type="entry name" value="Lys2"/>
</dbReference>
<dbReference type="UniPathway" id="UPA00033">
    <property type="reaction ID" value="UER00032"/>
</dbReference>
<evidence type="ECO:0000256" key="16">
    <source>
        <dbReference type="ARBA" id="ARBA00048414"/>
    </source>
</evidence>
<dbReference type="PROSITE" id="PS50075">
    <property type="entry name" value="CARRIER"/>
    <property type="match status" value="1"/>
</dbReference>
<evidence type="ECO:0000256" key="3">
    <source>
        <dbReference type="ARBA" id="ARBA00004827"/>
    </source>
</evidence>
<dbReference type="InterPro" id="IPR010071">
    <property type="entry name" value="AA_adenyl_dom"/>
</dbReference>
<name>F4NV26_BATDJ</name>
<accession>F4NV26</accession>
<keyword evidence="8" id="KW-0597">Phosphoprotein</keyword>
<dbReference type="GeneID" id="18241723"/>
<evidence type="ECO:0000313" key="20">
    <source>
        <dbReference type="Proteomes" id="UP000007241"/>
    </source>
</evidence>
<keyword evidence="12" id="KW-0457">Lysine biosynthesis</keyword>
<evidence type="ECO:0000256" key="7">
    <source>
        <dbReference type="ARBA" id="ARBA00022450"/>
    </source>
</evidence>
<evidence type="ECO:0000256" key="2">
    <source>
        <dbReference type="ARBA" id="ARBA00003499"/>
    </source>
</evidence>
<dbReference type="PROSITE" id="PS00455">
    <property type="entry name" value="AMP_BINDING"/>
    <property type="match status" value="1"/>
</dbReference>
<dbReference type="RefSeq" id="XP_006674984.1">
    <property type="nucleotide sequence ID" value="XM_006674921.1"/>
</dbReference>
<dbReference type="PIRSF" id="PIRSF001617">
    <property type="entry name" value="Alpha-AR"/>
    <property type="match status" value="1"/>
</dbReference>